<feature type="transmembrane region" description="Helical" evidence="5">
    <location>
        <begin position="226"/>
        <end position="244"/>
    </location>
</feature>
<dbReference type="HAMAP" id="MF_00902">
    <property type="entry name" value="TatC"/>
    <property type="match status" value="1"/>
</dbReference>
<dbReference type="NCBIfam" id="TIGR00945">
    <property type="entry name" value="tatC"/>
    <property type="match status" value="1"/>
</dbReference>
<dbReference type="RefSeq" id="WP_014778333.1">
    <property type="nucleotide sequence ID" value="NC_018012.1"/>
</dbReference>
<keyword evidence="4 5" id="KW-0472">Membrane</keyword>
<organism evidence="7 8">
    <name type="scientific">Thiocystis violascens (strain ATCC 17096 / DSM 198 / 6111)</name>
    <name type="common">Chromatium violascens</name>
    <dbReference type="NCBI Taxonomy" id="765911"/>
    <lineage>
        <taxon>Bacteria</taxon>
        <taxon>Pseudomonadati</taxon>
        <taxon>Pseudomonadota</taxon>
        <taxon>Gammaproteobacteria</taxon>
        <taxon>Chromatiales</taxon>
        <taxon>Chromatiaceae</taxon>
        <taxon>Thiocystis</taxon>
    </lineage>
</organism>
<evidence type="ECO:0000256" key="4">
    <source>
        <dbReference type="ARBA" id="ARBA00023136"/>
    </source>
</evidence>
<dbReference type="GO" id="GO:0043953">
    <property type="term" value="P:protein transport by the Tat complex"/>
    <property type="evidence" value="ECO:0007669"/>
    <property type="project" value="UniProtKB-UniRule"/>
</dbReference>
<dbReference type="PANTHER" id="PTHR30371:SF0">
    <property type="entry name" value="SEC-INDEPENDENT PROTEIN TRANSLOCASE PROTEIN TATC, CHLOROPLASTIC-RELATED"/>
    <property type="match status" value="1"/>
</dbReference>
<keyword evidence="8" id="KW-1185">Reference proteome</keyword>
<evidence type="ECO:0000313" key="8">
    <source>
        <dbReference type="Proteomes" id="UP000006062"/>
    </source>
</evidence>
<evidence type="ECO:0000256" key="3">
    <source>
        <dbReference type="ARBA" id="ARBA00022989"/>
    </source>
</evidence>
<keyword evidence="2 5" id="KW-0812">Transmembrane</keyword>
<feature type="transmembrane region" description="Helical" evidence="5">
    <location>
        <begin position="27"/>
        <end position="45"/>
    </location>
</feature>
<dbReference type="GO" id="GO:0033281">
    <property type="term" value="C:TAT protein transport complex"/>
    <property type="evidence" value="ECO:0007669"/>
    <property type="project" value="UniProtKB-UniRule"/>
</dbReference>
<dbReference type="GO" id="GO:0065002">
    <property type="term" value="P:intracellular protein transmembrane transport"/>
    <property type="evidence" value="ECO:0007669"/>
    <property type="project" value="TreeGrafter"/>
</dbReference>
<dbReference type="GO" id="GO:0009977">
    <property type="term" value="F:proton motive force dependent protein transmembrane transporter activity"/>
    <property type="evidence" value="ECO:0007669"/>
    <property type="project" value="TreeGrafter"/>
</dbReference>
<dbReference type="PANTHER" id="PTHR30371">
    <property type="entry name" value="SEC-INDEPENDENT PROTEIN TRANSLOCASE PROTEIN TATC"/>
    <property type="match status" value="1"/>
</dbReference>
<dbReference type="Gene3D" id="1.20.58.2200">
    <property type="match status" value="1"/>
</dbReference>
<comment type="subunit">
    <text evidence="5">The Tat system comprises two distinct complexes: a TatABC complex, containing multiple copies of TatA, TatB and TatC subunits, and a separate TatA complex, containing only TatA subunits. Substrates initially bind to the TatABC complex, which probably triggers association of the separate TatA complex to form the active translocon.</text>
</comment>
<comment type="subcellular location">
    <subcellularLocation>
        <location evidence="5">Cell inner membrane</location>
        <topology evidence="5">Multi-pass membrane protein</topology>
    </subcellularLocation>
    <subcellularLocation>
        <location evidence="1">Membrane</location>
        <topology evidence="1">Multi-pass membrane protein</topology>
    </subcellularLocation>
</comment>
<evidence type="ECO:0000256" key="6">
    <source>
        <dbReference type="SAM" id="MobiDB-lite"/>
    </source>
</evidence>
<dbReference type="EMBL" id="CP003154">
    <property type="protein sequence ID" value="AFL73876.1"/>
    <property type="molecule type" value="Genomic_DNA"/>
</dbReference>
<keyword evidence="5" id="KW-0813">Transport</keyword>
<dbReference type="PROSITE" id="PS01218">
    <property type="entry name" value="TATC"/>
    <property type="match status" value="1"/>
</dbReference>
<proteinExistence type="inferred from homology"/>
<evidence type="ECO:0000256" key="5">
    <source>
        <dbReference type="HAMAP-Rule" id="MF_00902"/>
    </source>
</evidence>
<reference evidence="7 8" key="1">
    <citation type="submission" date="2012-06" db="EMBL/GenBank/DDBJ databases">
        <title>Complete sequence of Thiocystis violascens DSM 198.</title>
        <authorList>
            <consortium name="US DOE Joint Genome Institute"/>
            <person name="Lucas S."/>
            <person name="Han J."/>
            <person name="Lapidus A."/>
            <person name="Cheng J.-F."/>
            <person name="Goodwin L."/>
            <person name="Pitluck S."/>
            <person name="Peters L."/>
            <person name="Ovchinnikova G."/>
            <person name="Teshima H."/>
            <person name="Detter J.C."/>
            <person name="Han C."/>
            <person name="Tapia R."/>
            <person name="Land M."/>
            <person name="Hauser L."/>
            <person name="Kyrpides N."/>
            <person name="Ivanova N."/>
            <person name="Pagani I."/>
            <person name="Vogl K."/>
            <person name="Liu Z."/>
            <person name="Frigaard N.-U."/>
            <person name="Bryant D."/>
            <person name="Woyke T."/>
        </authorList>
    </citation>
    <scope>NUCLEOTIDE SEQUENCE [LARGE SCALE GENOMIC DNA]</scope>
    <source>
        <strain evidence="8">ATCC 17096 / DSM 198 / 6111</strain>
    </source>
</reference>
<evidence type="ECO:0000256" key="1">
    <source>
        <dbReference type="ARBA" id="ARBA00004141"/>
    </source>
</evidence>
<sequence>MSSAIPPDDPGAEQPFISHLAELRDRLIRMLIAIGVVILLLFPFANDIYTYIAGPLIAQLPEGNTMIATQVISPFLTPFKLALVAAVFLAMPYLLYQLWAFVAPGLYQHEQRLAIPLLVSSILLFYLGMAFAYYVVFPLVFAFMAGTTPEGVAMMTDIAAYLDFVLALFFAFGLAFEIPVATILLVAVGAVTPETLVQKRPYVIVGAFIIGMLLTPPDVISQTMLALPMWLLFELGIIFSRLLLRQRGNRGEGADSTPPPPGGGALSSSFAGSKTARNAPARTSTGKTVAGSEIGRDLAGDVDDPDRWRPMTDEEMEVELDLLDADQAHASQSQKEKAPNSSTGAINSVEEKILRANRLRDLSNDFAARQILYEVLEEGDADQRRVARNILQQLDNT</sequence>
<dbReference type="STRING" id="765911.Thivi_1914"/>
<gene>
    <name evidence="5" type="primary">tatC</name>
    <name evidence="7" type="ordered locus">Thivi_1914</name>
</gene>
<name>I3YA58_THIV6</name>
<dbReference type="InterPro" id="IPR002033">
    <property type="entry name" value="TatC"/>
</dbReference>
<keyword evidence="5" id="KW-0653">Protein transport</keyword>
<dbReference type="AlphaFoldDB" id="I3YA58"/>
<feature type="transmembrane region" description="Helical" evidence="5">
    <location>
        <begin position="81"/>
        <end position="102"/>
    </location>
</feature>
<dbReference type="OrthoDB" id="9777044at2"/>
<comment type="function">
    <text evidence="5">Part of the twin-arginine translocation (Tat) system that transports large folded proteins containing a characteristic twin-arginine motif in their signal peptide across membranes. Together with TatB, TatC is part of a receptor directly interacting with Tat signal peptides.</text>
</comment>
<keyword evidence="3 5" id="KW-1133">Transmembrane helix</keyword>
<keyword evidence="5" id="KW-1003">Cell membrane</keyword>
<evidence type="ECO:0000256" key="2">
    <source>
        <dbReference type="ARBA" id="ARBA00022692"/>
    </source>
</evidence>
<feature type="transmembrane region" description="Helical" evidence="5">
    <location>
        <begin position="114"/>
        <end position="144"/>
    </location>
</feature>
<protein>
    <recommendedName>
        <fullName evidence="5">Sec-independent protein translocase protein TatC</fullName>
    </recommendedName>
</protein>
<feature type="transmembrane region" description="Helical" evidence="5">
    <location>
        <begin position="202"/>
        <end position="220"/>
    </location>
</feature>
<dbReference type="InterPro" id="IPR038440">
    <property type="entry name" value="FimV_C_sf"/>
</dbReference>
<dbReference type="HOGENOM" id="CLU_031942_0_1_6"/>
<keyword evidence="5" id="KW-0997">Cell inner membrane</keyword>
<evidence type="ECO:0000313" key="7">
    <source>
        <dbReference type="EMBL" id="AFL73876.1"/>
    </source>
</evidence>
<dbReference type="InterPro" id="IPR019820">
    <property type="entry name" value="Sec-indep_translocase_CS"/>
</dbReference>
<feature type="compositionally biased region" description="Basic and acidic residues" evidence="6">
    <location>
        <begin position="294"/>
        <end position="309"/>
    </location>
</feature>
<dbReference type="KEGG" id="tvi:Thivi_1914"/>
<accession>I3YA58</accession>
<dbReference type="eggNOG" id="COG0805">
    <property type="taxonomic scope" value="Bacteria"/>
</dbReference>
<comment type="similarity">
    <text evidence="5">Belongs to the TatC family.</text>
</comment>
<dbReference type="PRINTS" id="PR01840">
    <property type="entry name" value="TATCFAMILY"/>
</dbReference>
<feature type="region of interest" description="Disordered" evidence="6">
    <location>
        <begin position="249"/>
        <end position="309"/>
    </location>
</feature>
<keyword evidence="5" id="KW-0811">Translocation</keyword>
<dbReference type="Pfam" id="PF00902">
    <property type="entry name" value="TatC"/>
    <property type="match status" value="1"/>
</dbReference>
<feature type="transmembrane region" description="Helical" evidence="5">
    <location>
        <begin position="164"/>
        <end position="190"/>
    </location>
</feature>
<dbReference type="Proteomes" id="UP000006062">
    <property type="component" value="Chromosome"/>
</dbReference>